<dbReference type="InterPro" id="IPR044060">
    <property type="entry name" value="Bacterial_rp_domain"/>
</dbReference>
<feature type="signal peptide" evidence="1">
    <location>
        <begin position="1"/>
        <end position="24"/>
    </location>
</feature>
<gene>
    <name evidence="3" type="ORF">GCM10009606_49600</name>
</gene>
<evidence type="ECO:0000259" key="2">
    <source>
        <dbReference type="Pfam" id="PF18998"/>
    </source>
</evidence>
<dbReference type="Proteomes" id="UP001499979">
    <property type="component" value="Unassembled WGS sequence"/>
</dbReference>
<feature type="domain" description="Bacterial repeat" evidence="2">
    <location>
        <begin position="254"/>
        <end position="320"/>
    </location>
</feature>
<evidence type="ECO:0000313" key="4">
    <source>
        <dbReference type="Proteomes" id="UP001499979"/>
    </source>
</evidence>
<organism evidence="3 4">
    <name type="scientific">Nocardioides aquiterrae</name>
    <dbReference type="NCBI Taxonomy" id="203799"/>
    <lineage>
        <taxon>Bacteria</taxon>
        <taxon>Bacillati</taxon>
        <taxon>Actinomycetota</taxon>
        <taxon>Actinomycetes</taxon>
        <taxon>Propionibacteriales</taxon>
        <taxon>Nocardioidaceae</taxon>
        <taxon>Nocardioides</taxon>
    </lineage>
</organism>
<accession>A0ABP4FCF5</accession>
<feature type="domain" description="Bacterial repeat" evidence="2">
    <location>
        <begin position="165"/>
        <end position="201"/>
    </location>
</feature>
<comment type="caution">
    <text evidence="3">The sequence shown here is derived from an EMBL/GenBank/DDBJ whole genome shotgun (WGS) entry which is preliminary data.</text>
</comment>
<keyword evidence="1" id="KW-0732">Signal</keyword>
<proteinExistence type="predicted"/>
<evidence type="ECO:0000313" key="3">
    <source>
        <dbReference type="EMBL" id="GAA1166420.1"/>
    </source>
</evidence>
<protein>
    <recommendedName>
        <fullName evidence="2">Bacterial repeat domain-containing protein</fullName>
    </recommendedName>
</protein>
<name>A0ABP4FCF5_9ACTN</name>
<dbReference type="EMBL" id="BAAAJE010000038">
    <property type="protein sequence ID" value="GAA1166420.1"/>
    <property type="molecule type" value="Genomic_DNA"/>
</dbReference>
<keyword evidence="4" id="KW-1185">Reference proteome</keyword>
<evidence type="ECO:0000256" key="1">
    <source>
        <dbReference type="SAM" id="SignalP"/>
    </source>
</evidence>
<dbReference type="Pfam" id="PF18998">
    <property type="entry name" value="Flg_new_2"/>
    <property type="match status" value="3"/>
</dbReference>
<feature type="chain" id="PRO_5046656491" description="Bacterial repeat domain-containing protein" evidence="1">
    <location>
        <begin position="25"/>
        <end position="418"/>
    </location>
</feature>
<reference evidence="4" key="1">
    <citation type="journal article" date="2019" name="Int. J. Syst. Evol. Microbiol.">
        <title>The Global Catalogue of Microorganisms (GCM) 10K type strain sequencing project: providing services to taxonomists for standard genome sequencing and annotation.</title>
        <authorList>
            <consortium name="The Broad Institute Genomics Platform"/>
            <consortium name="The Broad Institute Genome Sequencing Center for Infectious Disease"/>
            <person name="Wu L."/>
            <person name="Ma J."/>
        </authorList>
    </citation>
    <scope>NUCLEOTIDE SEQUENCE [LARGE SCALE GENOMIC DNA]</scope>
    <source>
        <strain evidence="4">JCM 11813</strain>
    </source>
</reference>
<feature type="domain" description="Bacterial repeat" evidence="2">
    <location>
        <begin position="82"/>
        <end position="131"/>
    </location>
</feature>
<sequence>MLATLATVVTAALVLVGQPSTASAAPDDARCRPGAGAARACGSVLTVTVSGAGTVTAPGDPAISCREVPPPRAHRAMPSTCSSTYGGGAVVLTATADDDHRFLEWTGCGTVDGNRCTVTMTQDRSVTATFVVDTRVVGVQVQGGGTVVSDPEGIECRAGDDQQRARGKKTSCYGDFLRGAEVTLTAVPDAGQRFTGWTAPVLLRSGGRDAPEPACSGAAPSCTFTVTGDPRARATFAPATPTVSNTLRVSTAGAGTGTVTSDGAGIDCGADCWEAYDQGTVVTLTARPAAGSEFAGFWGCSGKPCAVTMDKARHVTATFTVPAPADTSAPDTLITSVPRFPANDHSQFRFASTEEGSTFQCSMDGGARADCVSGVDFPCLAPGRHTFSVWATDPAGNADPTAASHRFRVHANGGCPPR</sequence>